<reference evidence="1 2" key="1">
    <citation type="submission" date="2016-02" db="EMBL/GenBank/DDBJ databases">
        <title>Band-tailed pigeon sequencing and assembly.</title>
        <authorList>
            <person name="Soares A.E."/>
            <person name="Novak B.J."/>
            <person name="Rice E.S."/>
            <person name="O'Connell B."/>
            <person name="Chang D."/>
            <person name="Weber S."/>
            <person name="Shapiro B."/>
        </authorList>
    </citation>
    <scope>NUCLEOTIDE SEQUENCE [LARGE SCALE GENOMIC DNA]</scope>
    <source>
        <strain evidence="1">BTP2013</strain>
        <tissue evidence="1">Blood</tissue>
    </source>
</reference>
<proteinExistence type="predicted"/>
<comment type="caution">
    <text evidence="1">The sequence shown here is derived from an EMBL/GenBank/DDBJ whole genome shotgun (WGS) entry which is preliminary data.</text>
</comment>
<dbReference type="AlphaFoldDB" id="A0A1V4K3W0"/>
<gene>
    <name evidence="1" type="ORF">AV530_004995</name>
</gene>
<dbReference type="EMBL" id="LSYS01004732">
    <property type="protein sequence ID" value="OPJ79053.1"/>
    <property type="molecule type" value="Genomic_DNA"/>
</dbReference>
<evidence type="ECO:0000313" key="2">
    <source>
        <dbReference type="Proteomes" id="UP000190648"/>
    </source>
</evidence>
<sequence length="82" mass="8986">MLSLAGGVVRKELRRVWAVRPRGGSDWLHANAGRSWWRAAAWLGRRCLASLRTRCGGSSRCMLPGTAEQSPTSVKTSSRCTT</sequence>
<dbReference type="Proteomes" id="UP000190648">
    <property type="component" value="Unassembled WGS sequence"/>
</dbReference>
<protein>
    <submittedName>
        <fullName evidence="1">Uncharacterized protein</fullName>
    </submittedName>
</protein>
<name>A0A1V4K3W0_PATFA</name>
<accession>A0A1V4K3W0</accession>
<organism evidence="1 2">
    <name type="scientific">Patagioenas fasciata monilis</name>
    <dbReference type="NCBI Taxonomy" id="372326"/>
    <lineage>
        <taxon>Eukaryota</taxon>
        <taxon>Metazoa</taxon>
        <taxon>Chordata</taxon>
        <taxon>Craniata</taxon>
        <taxon>Vertebrata</taxon>
        <taxon>Euteleostomi</taxon>
        <taxon>Archelosauria</taxon>
        <taxon>Archosauria</taxon>
        <taxon>Dinosauria</taxon>
        <taxon>Saurischia</taxon>
        <taxon>Theropoda</taxon>
        <taxon>Coelurosauria</taxon>
        <taxon>Aves</taxon>
        <taxon>Neognathae</taxon>
        <taxon>Neoaves</taxon>
        <taxon>Columbimorphae</taxon>
        <taxon>Columbiformes</taxon>
        <taxon>Columbidae</taxon>
        <taxon>Patagioenas</taxon>
    </lineage>
</organism>
<keyword evidence="2" id="KW-1185">Reference proteome</keyword>
<evidence type="ECO:0000313" key="1">
    <source>
        <dbReference type="EMBL" id="OPJ79053.1"/>
    </source>
</evidence>